<dbReference type="Proteomes" id="UP000199199">
    <property type="component" value="Unassembled WGS sequence"/>
</dbReference>
<evidence type="ECO:0000313" key="1">
    <source>
        <dbReference type="EMBL" id="SFS53919.1"/>
    </source>
</evidence>
<protein>
    <submittedName>
        <fullName evidence="1">Uncharacterized protein</fullName>
    </submittedName>
</protein>
<accession>A0A1I6QNB8</accession>
<organism evidence="1 2">
    <name type="scientific">Halostagnicola kamekurae</name>
    <dbReference type="NCBI Taxonomy" id="619731"/>
    <lineage>
        <taxon>Archaea</taxon>
        <taxon>Methanobacteriati</taxon>
        <taxon>Methanobacteriota</taxon>
        <taxon>Stenosarchaea group</taxon>
        <taxon>Halobacteria</taxon>
        <taxon>Halobacteriales</taxon>
        <taxon>Natrialbaceae</taxon>
        <taxon>Halostagnicola</taxon>
    </lineage>
</organism>
<keyword evidence="2" id="KW-1185">Reference proteome</keyword>
<dbReference type="EMBL" id="FOZS01000001">
    <property type="protein sequence ID" value="SFS53919.1"/>
    <property type="molecule type" value="Genomic_DNA"/>
</dbReference>
<proteinExistence type="predicted"/>
<gene>
    <name evidence="1" type="ORF">SAMN04488556_1393</name>
</gene>
<dbReference type="AlphaFoldDB" id="A0A1I6QNB8"/>
<name>A0A1I6QNB8_9EURY</name>
<sequence>MKSTAIWRFTRAVQSDASEVTARDGDPIEVWGGVFCDAATNSTVQNDHVQRFHGLRDAQPTLLESIEEAVYPDDGSGSNSAGWYITTDGEGSWTGL</sequence>
<evidence type="ECO:0000313" key="2">
    <source>
        <dbReference type="Proteomes" id="UP000199199"/>
    </source>
</evidence>
<reference evidence="2" key="1">
    <citation type="submission" date="2016-10" db="EMBL/GenBank/DDBJ databases">
        <authorList>
            <person name="Varghese N."/>
            <person name="Submissions S."/>
        </authorList>
    </citation>
    <scope>NUCLEOTIDE SEQUENCE [LARGE SCALE GENOMIC DNA]</scope>
    <source>
        <strain evidence="2">DSM 22427</strain>
    </source>
</reference>